<evidence type="ECO:0000256" key="7">
    <source>
        <dbReference type="ARBA" id="ARBA00023136"/>
    </source>
</evidence>
<dbReference type="GO" id="GO:0005506">
    <property type="term" value="F:iron ion binding"/>
    <property type="evidence" value="ECO:0007669"/>
    <property type="project" value="InterPro"/>
</dbReference>
<comment type="cofactor">
    <cofactor evidence="8">
        <name>heme</name>
        <dbReference type="ChEBI" id="CHEBI:30413"/>
    </cofactor>
</comment>
<dbReference type="InterPro" id="IPR002401">
    <property type="entry name" value="Cyt_P450_E_grp-I"/>
</dbReference>
<dbReference type="ExpressionAtlas" id="A0A654FR51">
    <property type="expression patterns" value="baseline and differential"/>
</dbReference>
<dbReference type="PANTHER" id="PTHR47955:SF15">
    <property type="entry name" value="CYTOCHROME P450 71A2-LIKE"/>
    <property type="match status" value="1"/>
</dbReference>
<dbReference type="InterPro" id="IPR001128">
    <property type="entry name" value="Cyt_P450"/>
</dbReference>
<dbReference type="PANTHER" id="PTHR47955">
    <property type="entry name" value="CYTOCHROME P450 FAMILY 71 PROTEIN"/>
    <property type="match status" value="1"/>
</dbReference>
<dbReference type="PRINTS" id="PR00463">
    <property type="entry name" value="EP450I"/>
</dbReference>
<reference evidence="9 10" key="1">
    <citation type="submission" date="2019-11" db="EMBL/GenBank/DDBJ databases">
        <authorList>
            <person name="Jiao W.-B."/>
            <person name="Schneeberger K."/>
        </authorList>
    </citation>
    <scope>NUCLEOTIDE SEQUENCE [LARGE SCALE GENOMIC DNA]</scope>
    <source>
        <strain evidence="10">cv. An-1</strain>
    </source>
</reference>
<evidence type="ECO:0000256" key="6">
    <source>
        <dbReference type="ARBA" id="ARBA00023004"/>
    </source>
</evidence>
<evidence type="ECO:0000256" key="8">
    <source>
        <dbReference type="PIRSR" id="PIRSR602401-1"/>
    </source>
</evidence>
<organism evidence="9 10">
    <name type="scientific">Arabidopsis thaliana</name>
    <name type="common">Mouse-ear cress</name>
    <dbReference type="NCBI Taxonomy" id="3702"/>
    <lineage>
        <taxon>Eukaryota</taxon>
        <taxon>Viridiplantae</taxon>
        <taxon>Streptophyta</taxon>
        <taxon>Embryophyta</taxon>
        <taxon>Tracheophyta</taxon>
        <taxon>Spermatophyta</taxon>
        <taxon>Magnoliopsida</taxon>
        <taxon>eudicotyledons</taxon>
        <taxon>Gunneridae</taxon>
        <taxon>Pentapetalae</taxon>
        <taxon>rosids</taxon>
        <taxon>malvids</taxon>
        <taxon>Brassicales</taxon>
        <taxon>Brassicaceae</taxon>
        <taxon>Camelineae</taxon>
        <taxon>Arabidopsis</taxon>
    </lineage>
</organism>
<dbReference type="InterPro" id="IPR036396">
    <property type="entry name" value="Cyt_P450_sf"/>
</dbReference>
<sequence>MEMILISLCLTTLLAFLFLKPLLKRITTTKPKLPPSPWRLPVIGNLHQLGPNPHRYLHSLSLRYGPLMLLHFGRVPVLVVSCPDVTNDIMKTHDLKFANRPKSKAINIFMEGGRDIIFGPYGEDWKSMKSLGVVHLLNNKMVRSFENLREEEIKVMTEKLEEASSSSSSVNLSKLLMTLTNDIICRITLGRKYNVEEGGIDIKNLVMTSSEFFGKFFFGDFIPSLAWIDWISGIDDKMKDINNKLDCFLDSMVQEHVDADHKEPSDFIDMLLLIQKDKTKRFKFDRSDLILILKDMFFSGTATTASQLEWTMTELMRHPECMKKLQDEINSFSTHNLNVTEKEVEKMNYLHCVIKEGLRLHPSGPLLFRLPSENVQLKGYDISAGTHVIINAWALQRNPAIWGLDADEYRPERHFGTNLDFNGTDSKFVPFGAGRRLCPGIGFSLVLSKLALANLVKRFNWRLKVGPVGDDKPDLAEASGIDVCPFLFLNPLLKRTTTTKPNQPPSPWRLPVIGYLHQLSLHPHRSFRSLSLRLWSAHAPSLRSCPYPRFSKYISSSDVAHDVMKTHDLKFANRPKTKAVDIIINGGRDVAFSSYGEYWRQMKSLCTVHLLGKQMVRSFEKVREEEITSVIWGSLSNKVLLLCRREENTSDFENQLRKVMELLGAFPVGDYIPGLAWIDKVRGLDRKMEEIQLEKTNEFELGRSDIRLIILEFFLGGTTTTFTAIDWAMTLVVFINAWAIHRDTEKWGPYAEEFKPERHLDLPLNFQGQDFNFIPFGSGRRLCPAIDFATMLIEVGLANFVYRFNWRVETRPLGDDDG</sequence>
<dbReference type="PROSITE" id="PS00086">
    <property type="entry name" value="CYTOCHROME_P450"/>
    <property type="match status" value="2"/>
</dbReference>
<evidence type="ECO:0000313" key="10">
    <source>
        <dbReference type="Proteomes" id="UP000426265"/>
    </source>
</evidence>
<feature type="binding site" description="axial binding residue" evidence="8">
    <location>
        <position position="438"/>
    </location>
    <ligand>
        <name>heme</name>
        <dbReference type="ChEBI" id="CHEBI:30413"/>
    </ligand>
    <ligandPart>
        <name>Fe</name>
        <dbReference type="ChEBI" id="CHEBI:18248"/>
    </ligandPart>
</feature>
<evidence type="ECO:0000313" key="9">
    <source>
        <dbReference type="EMBL" id="VYS63329.1"/>
    </source>
</evidence>
<dbReference type="GO" id="GO:0016705">
    <property type="term" value="F:oxidoreductase activity, acting on paired donors, with incorporation or reduction of molecular oxygen"/>
    <property type="evidence" value="ECO:0007669"/>
    <property type="project" value="InterPro"/>
</dbReference>
<proteinExistence type="inferred from homology"/>
<dbReference type="CDD" id="cd11072">
    <property type="entry name" value="CYP71-like"/>
    <property type="match status" value="1"/>
</dbReference>
<evidence type="ECO:0000256" key="3">
    <source>
        <dbReference type="ARBA" id="ARBA00022692"/>
    </source>
</evidence>
<evidence type="ECO:0000256" key="4">
    <source>
        <dbReference type="ARBA" id="ARBA00022723"/>
    </source>
</evidence>
<evidence type="ECO:0000256" key="5">
    <source>
        <dbReference type="ARBA" id="ARBA00022989"/>
    </source>
</evidence>
<dbReference type="InterPro" id="IPR017972">
    <property type="entry name" value="Cyt_P450_CS"/>
</dbReference>
<keyword evidence="5" id="KW-1133">Transmembrane helix</keyword>
<dbReference type="FunFam" id="1.10.630.10:FF:000011">
    <property type="entry name" value="Cytochrome P450 83B1"/>
    <property type="match status" value="1"/>
</dbReference>
<dbReference type="Pfam" id="PF00067">
    <property type="entry name" value="p450"/>
    <property type="match status" value="3"/>
</dbReference>
<protein>
    <recommendedName>
        <fullName evidence="11">Cytochrome P450</fullName>
    </recommendedName>
</protein>
<keyword evidence="3" id="KW-0812">Transmembrane</keyword>
<evidence type="ECO:0008006" key="11">
    <source>
        <dbReference type="Google" id="ProtNLM"/>
    </source>
</evidence>
<dbReference type="Proteomes" id="UP000426265">
    <property type="component" value="Unassembled WGS sequence"/>
</dbReference>
<dbReference type="Gene3D" id="1.10.630.10">
    <property type="entry name" value="Cytochrome P450"/>
    <property type="match status" value="3"/>
</dbReference>
<accession>A0A654FR51</accession>
<dbReference type="GO" id="GO:0004497">
    <property type="term" value="F:monooxygenase activity"/>
    <property type="evidence" value="ECO:0007669"/>
    <property type="project" value="InterPro"/>
</dbReference>
<dbReference type="GO" id="GO:0020037">
    <property type="term" value="F:heme binding"/>
    <property type="evidence" value="ECO:0007669"/>
    <property type="project" value="InterPro"/>
</dbReference>
<evidence type="ECO:0000256" key="2">
    <source>
        <dbReference type="ARBA" id="ARBA00010617"/>
    </source>
</evidence>
<keyword evidence="7" id="KW-0472">Membrane</keyword>
<dbReference type="EMBL" id="CACRSJ010000109">
    <property type="protein sequence ID" value="VYS63329.1"/>
    <property type="molecule type" value="Genomic_DNA"/>
</dbReference>
<evidence type="ECO:0000256" key="1">
    <source>
        <dbReference type="ARBA" id="ARBA00004167"/>
    </source>
</evidence>
<gene>
    <name evidence="9" type="ORF">AN1_LOCUS18748</name>
</gene>
<dbReference type="AlphaFoldDB" id="A0A654FR51"/>
<comment type="similarity">
    <text evidence="2">Belongs to the cytochrome P450 family.</text>
</comment>
<dbReference type="GO" id="GO:0016020">
    <property type="term" value="C:membrane"/>
    <property type="evidence" value="ECO:0007669"/>
    <property type="project" value="UniProtKB-SubCell"/>
</dbReference>
<keyword evidence="6 8" id="KW-0408">Iron</keyword>
<dbReference type="SUPFAM" id="SSF48264">
    <property type="entry name" value="Cytochrome P450"/>
    <property type="match status" value="2"/>
</dbReference>
<name>A0A654FR51_ARATH</name>
<comment type="subcellular location">
    <subcellularLocation>
        <location evidence="1">Membrane</location>
        <topology evidence="1">Single-pass membrane protein</topology>
    </subcellularLocation>
</comment>
<keyword evidence="8" id="KW-0349">Heme</keyword>
<keyword evidence="4 8" id="KW-0479">Metal-binding</keyword>
<dbReference type="PRINTS" id="PR00385">
    <property type="entry name" value="P450"/>
</dbReference>